<feature type="compositionally biased region" description="Basic and acidic residues" evidence="1">
    <location>
        <begin position="212"/>
        <end position="225"/>
    </location>
</feature>
<comment type="caution">
    <text evidence="2">The sequence shown here is derived from an EMBL/GenBank/DDBJ whole genome shotgun (WGS) entry which is preliminary data.</text>
</comment>
<dbReference type="AlphaFoldDB" id="A0AAD7E6V0"/>
<organism evidence="2 3">
    <name type="scientific">Mycena pura</name>
    <dbReference type="NCBI Taxonomy" id="153505"/>
    <lineage>
        <taxon>Eukaryota</taxon>
        <taxon>Fungi</taxon>
        <taxon>Dikarya</taxon>
        <taxon>Basidiomycota</taxon>
        <taxon>Agaricomycotina</taxon>
        <taxon>Agaricomycetes</taxon>
        <taxon>Agaricomycetidae</taxon>
        <taxon>Agaricales</taxon>
        <taxon>Marasmiineae</taxon>
        <taxon>Mycenaceae</taxon>
        <taxon>Mycena</taxon>
    </lineage>
</organism>
<reference evidence="2" key="1">
    <citation type="submission" date="2023-03" db="EMBL/GenBank/DDBJ databases">
        <title>Massive genome expansion in bonnet fungi (Mycena s.s.) driven by repeated elements and novel gene families across ecological guilds.</title>
        <authorList>
            <consortium name="Lawrence Berkeley National Laboratory"/>
            <person name="Harder C.B."/>
            <person name="Miyauchi S."/>
            <person name="Viragh M."/>
            <person name="Kuo A."/>
            <person name="Thoen E."/>
            <person name="Andreopoulos B."/>
            <person name="Lu D."/>
            <person name="Skrede I."/>
            <person name="Drula E."/>
            <person name="Henrissat B."/>
            <person name="Morin E."/>
            <person name="Kohler A."/>
            <person name="Barry K."/>
            <person name="LaButti K."/>
            <person name="Morin E."/>
            <person name="Salamov A."/>
            <person name="Lipzen A."/>
            <person name="Mereny Z."/>
            <person name="Hegedus B."/>
            <person name="Baldrian P."/>
            <person name="Stursova M."/>
            <person name="Weitz H."/>
            <person name="Taylor A."/>
            <person name="Grigoriev I.V."/>
            <person name="Nagy L.G."/>
            <person name="Martin F."/>
            <person name="Kauserud H."/>
        </authorList>
    </citation>
    <scope>NUCLEOTIDE SEQUENCE</scope>
    <source>
        <strain evidence="2">9144</strain>
    </source>
</reference>
<sequence length="488" mass="54169">MPPEKKKSAGTTDSDSVLFDLEDDDDDMPDLADVSDLENKRRWTSVRATLDISHKAAGQRGILRASYDKTEGIYSPGQRGILRERGAYLREAVRGYKACEAEAQGVRDPEVEPQGPKGRPEFRRIRVKANDSGNTAFWDGEKLRNSETPKRRSSETPRHRNAKTPWAPKKPPERRSAEGFGGCPAVAVNLRIAKIAEGNRRAPRSPKLRAQRSRDSETGQKHRETPSWARGSGGGSVVAANLRTSEPPNRRTAGGPSAHDPEYANLANSSPERGQQPGEEMNLGGVRRKGLYVLSLPADWPVWPQVSSERDREWLTLWRGFDPLRPWRGGGGGGDERERAEVEASMRRIAESPRFRRWFSGGCEPPNRRIAEAPDRRVAETPDRRIAETLDLRITGHLSRQTYEAPKVVRRAPEVVRPIVDVGSEKGLRRLVATRRYWDAYGGTGRNVGASGGMRTGGTGCLQAVGCAEQARKGGVPLTTSWRSCWQY</sequence>
<accession>A0AAD7E6V0</accession>
<dbReference type="Proteomes" id="UP001219525">
    <property type="component" value="Unassembled WGS sequence"/>
</dbReference>
<dbReference type="EMBL" id="JARJCW010000001">
    <property type="protein sequence ID" value="KAJ7230512.1"/>
    <property type="molecule type" value="Genomic_DNA"/>
</dbReference>
<evidence type="ECO:0000256" key="1">
    <source>
        <dbReference type="SAM" id="MobiDB-lite"/>
    </source>
</evidence>
<name>A0AAD7E6V0_9AGAR</name>
<protein>
    <submittedName>
        <fullName evidence="2">Uncharacterized protein</fullName>
    </submittedName>
</protein>
<feature type="region of interest" description="Disordered" evidence="1">
    <location>
        <begin position="100"/>
        <end position="182"/>
    </location>
</feature>
<feature type="compositionally biased region" description="Basic and acidic residues" evidence="1">
    <location>
        <begin position="139"/>
        <end position="158"/>
    </location>
</feature>
<gene>
    <name evidence="2" type="ORF">GGX14DRAFT_583607</name>
</gene>
<evidence type="ECO:0000313" key="2">
    <source>
        <dbReference type="EMBL" id="KAJ7230512.1"/>
    </source>
</evidence>
<proteinExistence type="predicted"/>
<feature type="compositionally biased region" description="Basic residues" evidence="1">
    <location>
        <begin position="201"/>
        <end position="211"/>
    </location>
</feature>
<keyword evidence="3" id="KW-1185">Reference proteome</keyword>
<feature type="compositionally biased region" description="Acidic residues" evidence="1">
    <location>
        <begin position="20"/>
        <end position="32"/>
    </location>
</feature>
<evidence type="ECO:0000313" key="3">
    <source>
        <dbReference type="Proteomes" id="UP001219525"/>
    </source>
</evidence>
<feature type="region of interest" description="Disordered" evidence="1">
    <location>
        <begin position="1"/>
        <end position="32"/>
    </location>
</feature>
<feature type="compositionally biased region" description="Basic and acidic residues" evidence="1">
    <location>
        <begin position="100"/>
        <end position="110"/>
    </location>
</feature>
<feature type="region of interest" description="Disordered" evidence="1">
    <location>
        <begin position="194"/>
        <end position="282"/>
    </location>
</feature>